<evidence type="ECO:0000256" key="3">
    <source>
        <dbReference type="ARBA" id="ARBA00017057"/>
    </source>
</evidence>
<comment type="similarity">
    <text evidence="2 9">Belongs to the SPCS2 family.</text>
</comment>
<evidence type="ECO:0000256" key="2">
    <source>
        <dbReference type="ARBA" id="ARBA00007324"/>
    </source>
</evidence>
<sequence length="236" mass="26520">MQQRVSPSTRQNPFDEEWIVVSSSTGTSSTTQNTSSPVQASSSNNTEENSSGNSASKKPAINVFDLYSVKYMLDSFVRSVLIEEKSFKEDHTLSNFKLITGFLACGGAITAYFTKTPLYALLLCIAYVSVILILALNSYFFEKGTFALAYSLNYGFIRVESDIYDEDEEEAEKRNCPKYQIIVHFPSPSSLSSKYKSSNCTVSHSWYLNDLFDENGNFDKKEVRRAVLDLIKKKGQ</sequence>
<dbReference type="GO" id="GO:0045047">
    <property type="term" value="P:protein targeting to ER"/>
    <property type="evidence" value="ECO:0007669"/>
    <property type="project" value="TreeGrafter"/>
</dbReference>
<evidence type="ECO:0000256" key="5">
    <source>
        <dbReference type="ARBA" id="ARBA00022824"/>
    </source>
</evidence>
<keyword evidence="6 9" id="KW-1133">Transmembrane helix</keyword>
<dbReference type="GO" id="GO:0008233">
    <property type="term" value="F:peptidase activity"/>
    <property type="evidence" value="ECO:0007669"/>
    <property type="project" value="UniProtKB-UniRule"/>
</dbReference>
<dbReference type="PANTHER" id="PTHR13085:SF0">
    <property type="entry name" value="SIGNAL PEPTIDASE COMPLEX SUBUNIT 2"/>
    <property type="match status" value="1"/>
</dbReference>
<dbReference type="AlphaFoldDB" id="A0AA88H0A1"/>
<dbReference type="RefSeq" id="XP_044556129.1">
    <property type="nucleotide sequence ID" value="XM_044693588.1"/>
</dbReference>
<proteinExistence type="inferred from homology"/>
<evidence type="ECO:0000256" key="1">
    <source>
        <dbReference type="ARBA" id="ARBA00004477"/>
    </source>
</evidence>
<dbReference type="EMBL" id="PYSW02000001">
    <property type="protein sequence ID" value="KAG2394235.1"/>
    <property type="molecule type" value="Genomic_DNA"/>
</dbReference>
<evidence type="ECO:0000313" key="12">
    <source>
        <dbReference type="Proteomes" id="UP000816034"/>
    </source>
</evidence>
<dbReference type="PANTHER" id="PTHR13085">
    <property type="entry name" value="MICROSOMAL SIGNAL PEPTIDASE 25 KDA SUBUNIT"/>
    <property type="match status" value="1"/>
</dbReference>
<gene>
    <name evidence="11" type="ORF">C9374_003999</name>
</gene>
<feature type="region of interest" description="Disordered" evidence="10">
    <location>
        <begin position="22"/>
        <end position="55"/>
    </location>
</feature>
<keyword evidence="7 9" id="KW-0472">Membrane</keyword>
<comment type="subcellular location">
    <subcellularLocation>
        <location evidence="1 9">Endoplasmic reticulum membrane</location>
        <topology evidence="1 9">Multi-pass membrane protein</topology>
    </subcellularLocation>
</comment>
<evidence type="ECO:0000256" key="4">
    <source>
        <dbReference type="ARBA" id="ARBA00022692"/>
    </source>
</evidence>
<name>A0AA88H0A1_NAELO</name>
<organism evidence="11 12">
    <name type="scientific">Naegleria lovaniensis</name>
    <name type="common">Amoeba</name>
    <dbReference type="NCBI Taxonomy" id="51637"/>
    <lineage>
        <taxon>Eukaryota</taxon>
        <taxon>Discoba</taxon>
        <taxon>Heterolobosea</taxon>
        <taxon>Tetramitia</taxon>
        <taxon>Eutetramitia</taxon>
        <taxon>Vahlkampfiidae</taxon>
        <taxon>Naegleria</taxon>
    </lineage>
</organism>
<dbReference type="Pfam" id="PF06703">
    <property type="entry name" value="SPC25"/>
    <property type="match status" value="1"/>
</dbReference>
<dbReference type="GeneID" id="68096454"/>
<dbReference type="InterPro" id="IPR009582">
    <property type="entry name" value="Spc2/SPCS2"/>
</dbReference>
<evidence type="ECO:0000256" key="9">
    <source>
        <dbReference type="RuleBase" id="RU368033"/>
    </source>
</evidence>
<evidence type="ECO:0000313" key="11">
    <source>
        <dbReference type="EMBL" id="KAG2394235.1"/>
    </source>
</evidence>
<comment type="function">
    <text evidence="8 9">Component of the signal peptidase complex (SPC) which catalyzes the cleavage of N-terminal signal sequences from nascent proteins as they are translocated into the lumen of the endoplasmic reticulum. Enhances the enzymatic activity of SPC and facilitates the interactions between different components of the translocation site.</text>
</comment>
<dbReference type="Proteomes" id="UP000816034">
    <property type="component" value="Unassembled WGS sequence"/>
</dbReference>
<accession>A0AA88H0A1</accession>
<feature type="transmembrane region" description="Helical" evidence="9">
    <location>
        <begin position="95"/>
        <end position="113"/>
    </location>
</feature>
<dbReference type="GO" id="GO:0006465">
    <property type="term" value="P:signal peptide processing"/>
    <property type="evidence" value="ECO:0007669"/>
    <property type="project" value="UniProtKB-UniRule"/>
</dbReference>
<evidence type="ECO:0000256" key="8">
    <source>
        <dbReference type="ARBA" id="ARBA00045608"/>
    </source>
</evidence>
<protein>
    <recommendedName>
        <fullName evidence="3 9">Signal peptidase complex subunit 2</fullName>
    </recommendedName>
</protein>
<feature type="transmembrane region" description="Helical" evidence="9">
    <location>
        <begin position="119"/>
        <end position="141"/>
    </location>
</feature>
<reference evidence="11 12" key="1">
    <citation type="journal article" date="2018" name="BMC Genomics">
        <title>The genome of Naegleria lovaniensis, the basis for a comparative approach to unravel pathogenicity factors of the human pathogenic amoeba N. fowleri.</title>
        <authorList>
            <person name="Liechti N."/>
            <person name="Schurch N."/>
            <person name="Bruggmann R."/>
            <person name="Wittwer M."/>
        </authorList>
    </citation>
    <scope>NUCLEOTIDE SEQUENCE [LARGE SCALE GENOMIC DNA]</scope>
    <source>
        <strain evidence="11 12">ATCC 30569</strain>
    </source>
</reference>
<evidence type="ECO:0000256" key="10">
    <source>
        <dbReference type="SAM" id="MobiDB-lite"/>
    </source>
</evidence>
<comment type="caution">
    <text evidence="11">The sequence shown here is derived from an EMBL/GenBank/DDBJ whole genome shotgun (WGS) entry which is preliminary data.</text>
</comment>
<keyword evidence="12" id="KW-1185">Reference proteome</keyword>
<keyword evidence="5 9" id="KW-0256">Endoplasmic reticulum</keyword>
<evidence type="ECO:0000256" key="7">
    <source>
        <dbReference type="ARBA" id="ARBA00023136"/>
    </source>
</evidence>
<evidence type="ECO:0000256" key="6">
    <source>
        <dbReference type="ARBA" id="ARBA00022989"/>
    </source>
</evidence>
<dbReference type="GO" id="GO:0005787">
    <property type="term" value="C:signal peptidase complex"/>
    <property type="evidence" value="ECO:0007669"/>
    <property type="project" value="UniProtKB-UniRule"/>
</dbReference>
<keyword evidence="4 9" id="KW-0812">Transmembrane</keyword>